<dbReference type="Pfam" id="PF08367">
    <property type="entry name" value="M16C_assoc"/>
    <property type="match status" value="1"/>
</dbReference>
<feature type="coiled-coil region" evidence="1">
    <location>
        <begin position="466"/>
        <end position="506"/>
    </location>
</feature>
<dbReference type="AlphaFoldDB" id="A0A660S5U5"/>
<dbReference type="Pfam" id="PF00675">
    <property type="entry name" value="Peptidase_M16"/>
    <property type="match status" value="1"/>
</dbReference>
<dbReference type="GO" id="GO:0016485">
    <property type="term" value="P:protein processing"/>
    <property type="evidence" value="ECO:0007669"/>
    <property type="project" value="TreeGrafter"/>
</dbReference>
<evidence type="ECO:0000313" key="3">
    <source>
        <dbReference type="EMBL" id="RKX65154.1"/>
    </source>
</evidence>
<dbReference type="Gene3D" id="3.30.830.10">
    <property type="entry name" value="Metalloenzyme, LuxS/M16 peptidase-like"/>
    <property type="match status" value="4"/>
</dbReference>
<dbReference type="SMART" id="SM01264">
    <property type="entry name" value="M16C_associated"/>
    <property type="match status" value="1"/>
</dbReference>
<gene>
    <name evidence="3" type="ORF">DRP44_06960</name>
</gene>
<dbReference type="Pfam" id="PF22516">
    <property type="entry name" value="PreP_C"/>
    <property type="match status" value="1"/>
</dbReference>
<dbReference type="GO" id="GO:0046872">
    <property type="term" value="F:metal ion binding"/>
    <property type="evidence" value="ECO:0007669"/>
    <property type="project" value="InterPro"/>
</dbReference>
<protein>
    <submittedName>
        <fullName evidence="3">Insulinase family protein</fullName>
    </submittedName>
</protein>
<dbReference type="Proteomes" id="UP000282321">
    <property type="component" value="Unassembled WGS sequence"/>
</dbReference>
<dbReference type="InterPro" id="IPR011765">
    <property type="entry name" value="Pept_M16_N"/>
</dbReference>
<evidence type="ECO:0000259" key="2">
    <source>
        <dbReference type="SMART" id="SM01264"/>
    </source>
</evidence>
<sequence length="974" mass="112179">MKFELNKTYFGFKLLREEKIEEINAIGMIFEHEKSGARLIALKNNDDNKVFSISFKTIPKDDTGVAHILEHSTLCGSRKFPSKEPFLELIKSSLNTFLNAMTSPDKTTYPVASRNDKDFFNLMDVYLDAVFYPNIYKYPEIFMQEGWHYELENRNAPIIYKGVVFNEMKGALSSPERILGTLNQNSLFPDNTYRFNAGGDPEYIPELTYDEFLDFHRKYYHPSNSYILLYGNGDIEKELRFIDENYLSNFDKTDVDSAIEEQKPFETPVEISDFYPISAKENSADKTYLSMNFVIGKSYDSLLNTGINILKYILLDSSAAPLKKALIDANIGKDVFGEYEDDILQPYFSIIVKNSSEERKELFKKTVYDTLKRLHENGIDKDLKKAAVNKMEFKLREADYRGLPKGLVYDFALLKSWMRDKEPFEQLRYEKHLSYIKKNIDFYFENLIENYFLTNNHASVIVLNPKKGLAEEKEEKEREKLKKIKESLTEQEIDKLIEETKKLKKRQQEPDSEEVLNKIPHLAISDIDKKAEIIPSIEKKIDKTTVLHQHLRTNGIIYFNMLFDASPIEINKLQYLSLLAELLGTLSTKQYTYAELSNLTDINMGGLSFSLNSYGDFKNKSEYHKKFVIKSKTLKTNFAKTTDIIDEIVNNTLFDDKNRIREIIRKIKSRMEMYIMTSGHTISSRRIHSNLSQKGMFDELTGGIEFYKFISNLDKNFDKKFDSIAQNLDEVKNTIFNKRNLLISVTATDNDFNSIKSDISKLTGNINDFGAKPINTLFDLKPQNEALLTPLNVQYVSMGNNYIDSGFEWTGKLLVLRTIISRDYLWNNIRVMGGAYGAFAHFDKYGDFSLSSYRDPNLAETIDVYKKLPDYIEKTDFTENEITKFIIGTIGIMDSPLTPSMKGDVAITRYIAGISNDDLQEDRDAVLSTTSTDIKNFAGMLKNLVSSGKYCVIGNEGKIKSNSEIFDKLTVVFE</sequence>
<reference evidence="3 4" key="1">
    <citation type="submission" date="2018-06" db="EMBL/GenBank/DDBJ databases">
        <title>Extensive metabolic versatility and redundancy in microbially diverse, dynamic hydrothermal sediments.</title>
        <authorList>
            <person name="Dombrowski N."/>
            <person name="Teske A."/>
            <person name="Baker B.J."/>
        </authorList>
    </citation>
    <scope>NUCLEOTIDE SEQUENCE [LARGE SCALE GENOMIC DNA]</scope>
    <source>
        <strain evidence="3">B35_G9</strain>
    </source>
</reference>
<keyword evidence="1" id="KW-0175">Coiled coil</keyword>
<evidence type="ECO:0000313" key="4">
    <source>
        <dbReference type="Proteomes" id="UP000282321"/>
    </source>
</evidence>
<dbReference type="Pfam" id="PF05193">
    <property type="entry name" value="Peptidase_M16_C"/>
    <property type="match status" value="1"/>
</dbReference>
<dbReference type="PANTHER" id="PTHR43016">
    <property type="entry name" value="PRESEQUENCE PROTEASE"/>
    <property type="match status" value="1"/>
</dbReference>
<feature type="domain" description="Peptidase M16C associated" evidence="2">
    <location>
        <begin position="463"/>
        <end position="713"/>
    </location>
</feature>
<proteinExistence type="predicted"/>
<dbReference type="InterPro" id="IPR055130">
    <property type="entry name" value="PreP_C"/>
</dbReference>
<name>A0A660S5U5_UNCT6</name>
<dbReference type="InterPro" id="IPR007863">
    <property type="entry name" value="Peptidase_M16_C"/>
</dbReference>
<dbReference type="GO" id="GO:0004222">
    <property type="term" value="F:metalloendopeptidase activity"/>
    <property type="evidence" value="ECO:0007669"/>
    <property type="project" value="TreeGrafter"/>
</dbReference>
<dbReference type="InterPro" id="IPR011249">
    <property type="entry name" value="Metalloenz_LuxS/M16"/>
</dbReference>
<dbReference type="InterPro" id="IPR013578">
    <property type="entry name" value="Peptidase_M16C_assoc"/>
</dbReference>
<dbReference type="PANTHER" id="PTHR43016:SF13">
    <property type="entry name" value="PRESEQUENCE PROTEASE, MITOCHONDRIAL"/>
    <property type="match status" value="1"/>
</dbReference>
<organism evidence="3 4">
    <name type="scientific">candidate division TA06 bacterium</name>
    <dbReference type="NCBI Taxonomy" id="2250710"/>
    <lineage>
        <taxon>Bacteria</taxon>
        <taxon>Bacteria division TA06</taxon>
    </lineage>
</organism>
<comment type="caution">
    <text evidence="3">The sequence shown here is derived from an EMBL/GenBank/DDBJ whole genome shotgun (WGS) entry which is preliminary data.</text>
</comment>
<dbReference type="EMBL" id="QNBC01000107">
    <property type="protein sequence ID" value="RKX65154.1"/>
    <property type="molecule type" value="Genomic_DNA"/>
</dbReference>
<accession>A0A660S5U5</accession>
<dbReference type="SUPFAM" id="SSF63411">
    <property type="entry name" value="LuxS/MPP-like metallohydrolase"/>
    <property type="match status" value="4"/>
</dbReference>
<evidence type="ECO:0000256" key="1">
    <source>
        <dbReference type="SAM" id="Coils"/>
    </source>
</evidence>
<dbReference type="FunFam" id="3.30.830.10:FF:000034">
    <property type="entry name" value="presequence protease 1, chloroplastic/mitochondrial"/>
    <property type="match status" value="1"/>
</dbReference>